<name>A0A1Q3CUR5_CEPFO</name>
<dbReference type="InParanoid" id="A0A1Q3CUR5"/>
<evidence type="ECO:0000313" key="1">
    <source>
        <dbReference type="EMBL" id="GAV83905.1"/>
    </source>
</evidence>
<reference evidence="2" key="1">
    <citation type="submission" date="2016-04" db="EMBL/GenBank/DDBJ databases">
        <title>Cephalotus genome sequencing.</title>
        <authorList>
            <person name="Fukushima K."/>
            <person name="Hasebe M."/>
            <person name="Fang X."/>
        </authorList>
    </citation>
    <scope>NUCLEOTIDE SEQUENCE [LARGE SCALE GENOMIC DNA]</scope>
    <source>
        <strain evidence="2">cv. St1</strain>
    </source>
</reference>
<dbReference type="Pfam" id="PF14223">
    <property type="entry name" value="Retrotran_gag_2"/>
    <property type="match status" value="1"/>
</dbReference>
<dbReference type="PANTHER" id="PTHR47592">
    <property type="entry name" value="PBF68 PROTEIN"/>
    <property type="match status" value="1"/>
</dbReference>
<dbReference type="OrthoDB" id="1653584at2759"/>
<gene>
    <name evidence="1" type="ORF">CFOL_v3_27350</name>
</gene>
<comment type="caution">
    <text evidence="1">The sequence shown here is derived from an EMBL/GenBank/DDBJ whole genome shotgun (WGS) entry which is preliminary data.</text>
</comment>
<proteinExistence type="predicted"/>
<keyword evidence="2" id="KW-1185">Reference proteome</keyword>
<organism evidence="1 2">
    <name type="scientific">Cephalotus follicularis</name>
    <name type="common">Albany pitcher plant</name>
    <dbReference type="NCBI Taxonomy" id="3775"/>
    <lineage>
        <taxon>Eukaryota</taxon>
        <taxon>Viridiplantae</taxon>
        <taxon>Streptophyta</taxon>
        <taxon>Embryophyta</taxon>
        <taxon>Tracheophyta</taxon>
        <taxon>Spermatophyta</taxon>
        <taxon>Magnoliopsida</taxon>
        <taxon>eudicotyledons</taxon>
        <taxon>Gunneridae</taxon>
        <taxon>Pentapetalae</taxon>
        <taxon>rosids</taxon>
        <taxon>fabids</taxon>
        <taxon>Oxalidales</taxon>
        <taxon>Cephalotaceae</taxon>
        <taxon>Cephalotus</taxon>
    </lineage>
</organism>
<dbReference type="Proteomes" id="UP000187406">
    <property type="component" value="Unassembled WGS sequence"/>
</dbReference>
<dbReference type="AlphaFoldDB" id="A0A1Q3CUR5"/>
<protein>
    <submittedName>
        <fullName evidence="1">UBN2_2 domain-containing protein</fullName>
    </submittedName>
</protein>
<evidence type="ECO:0000313" key="2">
    <source>
        <dbReference type="Proteomes" id="UP000187406"/>
    </source>
</evidence>
<dbReference type="PANTHER" id="PTHR47592:SF31">
    <property type="entry name" value="ZINC FINGER, CCHC-TYPE-RELATED"/>
    <property type="match status" value="1"/>
</dbReference>
<accession>A0A1Q3CUR5</accession>
<dbReference type="EMBL" id="BDDD01003044">
    <property type="protein sequence ID" value="GAV83905.1"/>
    <property type="molecule type" value="Genomic_DNA"/>
</dbReference>
<sequence>MNQDKVKLDCFDGNNFARWQDKMMFLLTALKISYILNPNLQPIEDPNPTEEGGQPTTEAIEQVAEERKKREEDELLSRGHILNTLSNRLYDLFMEMKYAREIWNALEFKYKAEEEGTNKYMIAKYFDFKMVDTKPMLEQVHELQVLINKIRALKIVLPKRFQVGAIIVKQPPSWTDYEKKFLQKFEDITLEQI</sequence>